<feature type="domain" description="Right handed beta helix" evidence="4">
    <location>
        <begin position="106"/>
        <end position="283"/>
    </location>
</feature>
<comment type="caution">
    <text evidence="5">The sequence shown here is derived from an EMBL/GenBank/DDBJ whole genome shotgun (WGS) entry which is preliminary data.</text>
</comment>
<dbReference type="InterPro" id="IPR011050">
    <property type="entry name" value="Pectin_lyase_fold/virulence"/>
</dbReference>
<dbReference type="Proteomes" id="UP000708148">
    <property type="component" value="Unassembled WGS sequence"/>
</dbReference>
<evidence type="ECO:0000256" key="1">
    <source>
        <dbReference type="SAM" id="MobiDB-lite"/>
    </source>
</evidence>
<dbReference type="SUPFAM" id="SSF51126">
    <property type="entry name" value="Pectin lyase-like"/>
    <property type="match status" value="2"/>
</dbReference>
<keyword evidence="2" id="KW-0812">Transmembrane</keyword>
<dbReference type="InterPro" id="IPR006626">
    <property type="entry name" value="PbH1"/>
</dbReference>
<evidence type="ECO:0000313" key="6">
    <source>
        <dbReference type="Proteomes" id="UP000708148"/>
    </source>
</evidence>
<feature type="signal peptide" evidence="3">
    <location>
        <begin position="1"/>
        <end position="24"/>
    </location>
</feature>
<feature type="region of interest" description="Disordered" evidence="1">
    <location>
        <begin position="1103"/>
        <end position="1130"/>
    </location>
</feature>
<reference evidence="5" key="1">
    <citation type="submission" date="2020-12" db="EMBL/GenBank/DDBJ databases">
        <authorList>
            <person name="Iha C."/>
        </authorList>
    </citation>
    <scope>NUCLEOTIDE SEQUENCE</scope>
</reference>
<evidence type="ECO:0000256" key="3">
    <source>
        <dbReference type="SAM" id="SignalP"/>
    </source>
</evidence>
<keyword evidence="6" id="KW-1185">Reference proteome</keyword>
<dbReference type="SUPFAM" id="SSF51735">
    <property type="entry name" value="NAD(P)-binding Rossmann-fold domains"/>
    <property type="match status" value="1"/>
</dbReference>
<keyword evidence="2" id="KW-0472">Membrane</keyword>
<dbReference type="PANTHER" id="PTHR11319">
    <property type="entry name" value="G PROTEIN-COUPLED RECEPTOR-RELATED"/>
    <property type="match status" value="1"/>
</dbReference>
<keyword evidence="2" id="KW-1133">Transmembrane helix</keyword>
<dbReference type="PANTHER" id="PTHR11319:SF35">
    <property type="entry name" value="OUTER MEMBRANE PROTEIN PMPC-RELATED"/>
    <property type="match status" value="1"/>
</dbReference>
<feature type="compositionally biased region" description="Polar residues" evidence="1">
    <location>
        <begin position="1103"/>
        <end position="1113"/>
    </location>
</feature>
<feature type="transmembrane region" description="Helical" evidence="2">
    <location>
        <begin position="1056"/>
        <end position="1077"/>
    </location>
</feature>
<sequence>MPNRDRLGAAWVLLACCVLTVVGALEGIGSAPGRDLLQRGNRVVINEQNAGRLAEIVEDLDNGTTLFFDVDSIELNDVVQVDASDITIAGRQGEDRTRIVCSRRKSGIELRGTGGLLENVVVQGCKDTAVKVINRGVADRSLADISAQIDVAPVSATIRNVIFTDNTDAVSGRDFGAVGGGGLGVHPGTTVFVDNCTFRDNGRYQGGAISVSGANLTVLDSVFSGNVAQVSGGAIKVVFEQSALSGILVDGLEIQSVVNITGCDFSGNTDTESGGAVGSGITTVSGAPLESSQFIEFPYPPPSGGAVYAKKLSQLVVKDSIFDSNTALAGGALNMFDCSEVELFNNTFVNNEARDMDDELSLAQGGALYIVSVSDQTTGALASHVLTMNKFENNTAAYGGALHLITAVESKVQISENEFKSNTAWLGGGAAVFRNTGNILVNSLKLLRNKAQVGGGIMMANAAGMFGSGAATFETNTIFEENEALDGGAMFFLGAGQVNTQFFQFLKNRARRNGGAVAAMDSLASGSISLQDSAFIGNFAQRGGAIFVDSISSFRLQVSAGQTMVFEDNAALAGGAIYARLQNQVQNGLTVSGALFKGNRAANDSGDVGYHLVEFPQSEKAQIPNDTMTNSVQKAILDPTSDEPCSPGGGGAICLALTRAPERGTMNIVIMDTDFTANSASTGGAMLVATDKNSVWVPPSECTARKAGANALAPVPCRGLGMTNVRFTDNSAAYAGGAVFASDPENIWVNEDDREEFMQLSTIDVNSITMNTKGTEGFGPNVASTARELKFSSNLTENGFLVEGHLAGKLLPAIVVDVQDAFDQRISAGVTDAHIKVTASGDCAGGMDCISGQRTADALNGIVVFDSIRVNAPPGNYSLVLSASDLERVTVPFSIRDCIPGEFNVSSQNICDPCATDEYSFLPTVPCRDCDSDALCAGGSSLVPQDGFWHSSPFSIQFHQCLVEEACKLAPDVVIVGKRNQSMTTRSDILADFYTNLTLKEVELALQTGRVYSNEEYRQCEKGYMGILCGSCEPEYGHLPGGECVPCNFSKKTTGLFILLVALWTLLLLGFAIRSALSSIRDFQEMTVLEQVSRKRLQVAGQNAAQDAGTTSQKGKRDVSLRQSESMPGRRHVSVDHIIAAEKVSETLKIATNFLQVTGFAVSINVKWTSAVKSLLGLWGK</sequence>
<evidence type="ECO:0000313" key="5">
    <source>
        <dbReference type="EMBL" id="CAD7700049.1"/>
    </source>
</evidence>
<gene>
    <name evidence="5" type="ORF">OSTQU699_LOCUS5408</name>
</gene>
<protein>
    <recommendedName>
        <fullName evidence="4">Right handed beta helix domain-containing protein</fullName>
    </recommendedName>
</protein>
<name>A0A8S1IXZ9_9CHLO</name>
<evidence type="ECO:0000259" key="4">
    <source>
        <dbReference type="Pfam" id="PF13229"/>
    </source>
</evidence>
<accession>A0A8S1IXZ9</accession>
<proteinExistence type="predicted"/>
<dbReference type="SMART" id="SM00710">
    <property type="entry name" value="PbH1"/>
    <property type="match status" value="7"/>
</dbReference>
<dbReference type="OrthoDB" id="2017446at2759"/>
<feature type="chain" id="PRO_5035877713" description="Right handed beta helix domain-containing protein" evidence="3">
    <location>
        <begin position="25"/>
        <end position="1181"/>
    </location>
</feature>
<dbReference type="Pfam" id="PF13229">
    <property type="entry name" value="Beta_helix"/>
    <property type="match status" value="1"/>
</dbReference>
<dbReference type="InterPro" id="IPR039448">
    <property type="entry name" value="Beta_helix"/>
</dbReference>
<organism evidence="5 6">
    <name type="scientific">Ostreobium quekettii</name>
    <dbReference type="NCBI Taxonomy" id="121088"/>
    <lineage>
        <taxon>Eukaryota</taxon>
        <taxon>Viridiplantae</taxon>
        <taxon>Chlorophyta</taxon>
        <taxon>core chlorophytes</taxon>
        <taxon>Ulvophyceae</taxon>
        <taxon>TCBD clade</taxon>
        <taxon>Bryopsidales</taxon>
        <taxon>Ostreobineae</taxon>
        <taxon>Ostreobiaceae</taxon>
        <taxon>Ostreobium</taxon>
    </lineage>
</organism>
<evidence type="ECO:0000256" key="2">
    <source>
        <dbReference type="SAM" id="Phobius"/>
    </source>
</evidence>
<dbReference type="EMBL" id="CAJHUC010001167">
    <property type="protein sequence ID" value="CAD7700049.1"/>
    <property type="molecule type" value="Genomic_DNA"/>
</dbReference>
<dbReference type="InterPro" id="IPR036291">
    <property type="entry name" value="NAD(P)-bd_dom_sf"/>
</dbReference>
<dbReference type="AlphaFoldDB" id="A0A8S1IXZ9"/>
<keyword evidence="3" id="KW-0732">Signal</keyword>